<dbReference type="Proteomes" id="UP000030742">
    <property type="component" value="Unassembled WGS sequence"/>
</dbReference>
<dbReference type="EMBL" id="KB632003">
    <property type="protein sequence ID" value="ERL87874.1"/>
    <property type="molecule type" value="Genomic_DNA"/>
</dbReference>
<comment type="similarity">
    <text evidence="2 7">Belongs to the bacterial ribosomal protein bL36 family.</text>
</comment>
<dbReference type="GO" id="GO:0003735">
    <property type="term" value="F:structural constituent of ribosome"/>
    <property type="evidence" value="ECO:0007669"/>
    <property type="project" value="InterPro"/>
</dbReference>
<dbReference type="AlphaFoldDB" id="U4U205"/>
<accession>U4U205</accession>
<dbReference type="PANTHER" id="PTHR46909:SF1">
    <property type="entry name" value="LARGE RIBOSOMAL SUBUNIT PROTEIN BL36M"/>
    <property type="match status" value="1"/>
</dbReference>
<protein>
    <recommendedName>
        <fullName evidence="7">Ribosomal protein</fullName>
    </recommendedName>
</protein>
<organism evidence="8 9">
    <name type="scientific">Dendroctonus ponderosae</name>
    <name type="common">Mountain pine beetle</name>
    <dbReference type="NCBI Taxonomy" id="77166"/>
    <lineage>
        <taxon>Eukaryota</taxon>
        <taxon>Metazoa</taxon>
        <taxon>Ecdysozoa</taxon>
        <taxon>Arthropoda</taxon>
        <taxon>Hexapoda</taxon>
        <taxon>Insecta</taxon>
        <taxon>Pterygota</taxon>
        <taxon>Neoptera</taxon>
        <taxon>Endopterygota</taxon>
        <taxon>Coleoptera</taxon>
        <taxon>Polyphaga</taxon>
        <taxon>Cucujiformia</taxon>
        <taxon>Curculionidae</taxon>
        <taxon>Scolytinae</taxon>
        <taxon>Dendroctonus</taxon>
    </lineage>
</organism>
<dbReference type="Pfam" id="PF00444">
    <property type="entry name" value="Ribosomal_L36"/>
    <property type="match status" value="1"/>
</dbReference>
<dbReference type="InterPro" id="IPR052143">
    <property type="entry name" value="Mitoribosomal_bL36m"/>
</dbReference>
<dbReference type="STRING" id="77166.U4U205"/>
<dbReference type="InterPro" id="IPR000473">
    <property type="entry name" value="Ribosomal_bL36"/>
</dbReference>
<evidence type="ECO:0000256" key="4">
    <source>
        <dbReference type="ARBA" id="ARBA00022980"/>
    </source>
</evidence>
<dbReference type="NCBIfam" id="TIGR01022">
    <property type="entry name" value="rpmJ_bact"/>
    <property type="match status" value="1"/>
</dbReference>
<dbReference type="SUPFAM" id="SSF57840">
    <property type="entry name" value="Ribosomal protein L36"/>
    <property type="match status" value="1"/>
</dbReference>
<proteinExistence type="inferred from homology"/>
<dbReference type="GO" id="GO:0005762">
    <property type="term" value="C:mitochondrial large ribosomal subunit"/>
    <property type="evidence" value="ECO:0007669"/>
    <property type="project" value="TreeGrafter"/>
</dbReference>
<keyword evidence="5" id="KW-0496">Mitochondrion</keyword>
<evidence type="ECO:0000256" key="7">
    <source>
        <dbReference type="RuleBase" id="RU000570"/>
    </source>
</evidence>
<name>U4U205_DENPD</name>
<evidence type="ECO:0000256" key="6">
    <source>
        <dbReference type="ARBA" id="ARBA00023274"/>
    </source>
</evidence>
<evidence type="ECO:0000256" key="3">
    <source>
        <dbReference type="ARBA" id="ARBA00022946"/>
    </source>
</evidence>
<sequence>MFSAVRSLLSRSGGLLPSSSPKMAFLAPNTPSLTISCGMKVVGLLRKRCKDCYFVCRQERLYVMCKTHGRHKQMSMVKKPKNTWILTHATQSKHRPW</sequence>
<gene>
    <name evidence="8" type="ORF">D910_05262</name>
</gene>
<dbReference type="InterPro" id="IPR035977">
    <property type="entry name" value="Ribosomal_bL36_sp"/>
</dbReference>
<keyword evidence="3" id="KW-0809">Transit peptide</keyword>
<dbReference type="GO" id="GO:0006412">
    <property type="term" value="P:translation"/>
    <property type="evidence" value="ECO:0007669"/>
    <property type="project" value="InterPro"/>
</dbReference>
<evidence type="ECO:0000313" key="9">
    <source>
        <dbReference type="Proteomes" id="UP000030742"/>
    </source>
</evidence>
<keyword evidence="4 7" id="KW-0689">Ribosomal protein</keyword>
<keyword evidence="6 7" id="KW-0687">Ribonucleoprotein</keyword>
<evidence type="ECO:0000256" key="5">
    <source>
        <dbReference type="ARBA" id="ARBA00023128"/>
    </source>
</evidence>
<evidence type="ECO:0000256" key="2">
    <source>
        <dbReference type="ARBA" id="ARBA00007645"/>
    </source>
</evidence>
<evidence type="ECO:0000313" key="8">
    <source>
        <dbReference type="EMBL" id="ERL87874.1"/>
    </source>
</evidence>
<evidence type="ECO:0000256" key="1">
    <source>
        <dbReference type="ARBA" id="ARBA00004173"/>
    </source>
</evidence>
<dbReference type="PANTHER" id="PTHR46909">
    <property type="entry name" value="39S RIBOSOMAL PROTEIN L36, MITOCHONDRIAL"/>
    <property type="match status" value="1"/>
</dbReference>
<reference evidence="8 9" key="1">
    <citation type="journal article" date="2013" name="Genome Biol.">
        <title>Draft genome of the mountain pine beetle, Dendroctonus ponderosae Hopkins, a major forest pest.</title>
        <authorList>
            <person name="Keeling C.I."/>
            <person name="Yuen M.M."/>
            <person name="Liao N.Y."/>
            <person name="Docking T.R."/>
            <person name="Chan S.K."/>
            <person name="Taylor G.A."/>
            <person name="Palmquist D.L."/>
            <person name="Jackman S.D."/>
            <person name="Nguyen A."/>
            <person name="Li M."/>
            <person name="Henderson H."/>
            <person name="Janes J.K."/>
            <person name="Zhao Y."/>
            <person name="Pandoh P."/>
            <person name="Moore R."/>
            <person name="Sperling F.A."/>
            <person name="Huber D.P."/>
            <person name="Birol I."/>
            <person name="Jones S.J."/>
            <person name="Bohlmann J."/>
        </authorList>
    </citation>
    <scope>NUCLEOTIDE SEQUENCE</scope>
</reference>
<comment type="subcellular location">
    <subcellularLocation>
        <location evidence="1">Mitochondrion</location>
    </subcellularLocation>
</comment>